<proteinExistence type="predicted"/>
<dbReference type="EMBL" id="OX365700">
    <property type="protein sequence ID" value="CAI4031152.1"/>
    <property type="molecule type" value="Genomic_DNA"/>
</dbReference>
<dbReference type="KEGG" id="nti:DNFV4_01581"/>
<evidence type="ECO:0000313" key="2">
    <source>
        <dbReference type="Proteomes" id="UP001179121"/>
    </source>
</evidence>
<dbReference type="AlphaFoldDB" id="A0AA86TB16"/>
<evidence type="ECO:0000313" key="1">
    <source>
        <dbReference type="EMBL" id="CAI4031152.1"/>
    </source>
</evidence>
<organism evidence="1 2">
    <name type="scientific">Nitrospira tepida</name>
    <dbReference type="NCBI Taxonomy" id="2973512"/>
    <lineage>
        <taxon>Bacteria</taxon>
        <taxon>Pseudomonadati</taxon>
        <taxon>Nitrospirota</taxon>
        <taxon>Nitrospiria</taxon>
        <taxon>Nitrospirales</taxon>
        <taxon>Nitrospiraceae</taxon>
        <taxon>Nitrospira</taxon>
    </lineage>
</organism>
<reference evidence="1" key="1">
    <citation type="submission" date="2022-10" db="EMBL/GenBank/DDBJ databases">
        <authorList>
            <person name="Koch H."/>
        </authorList>
    </citation>
    <scope>NUCLEOTIDE SEQUENCE</scope>
    <source>
        <strain evidence="1">DNF</strain>
    </source>
</reference>
<gene>
    <name evidence="1" type="ORF">DNFV4_01581</name>
</gene>
<dbReference type="Proteomes" id="UP001179121">
    <property type="component" value="Chromosome"/>
</dbReference>
<protein>
    <submittedName>
        <fullName evidence="1">Uncharacterized protein</fullName>
    </submittedName>
</protein>
<dbReference type="RefSeq" id="WP_289268103.1">
    <property type="nucleotide sequence ID" value="NZ_OX365700.1"/>
</dbReference>
<name>A0AA86TB16_9BACT</name>
<accession>A0AA86TB16</accession>
<keyword evidence="2" id="KW-1185">Reference proteome</keyword>
<sequence length="217" mass="24168">MKSWTLKNRSVEAGDLLRLCLLGTLSLFAWPGTAAAVDLMAPKEQQNTEVDHTQLQEFDQQRRGAPQAIFVWIKLAEGFEEEWDSFGRKGWYTQDPRLKPIGGGSSVFKPETPVIYIVFEAAPLEDPALFSAQWYLEGEGGKLSENPIGKDALEVPGHSRYGYLELKKPDGAWPKGNYVVKIYITPLGQQAFHAANQVGTMKFTITDQPQQTGQAKP</sequence>